<feature type="transmembrane region" description="Helical" evidence="11">
    <location>
        <begin position="23"/>
        <end position="48"/>
    </location>
</feature>
<evidence type="ECO:0000256" key="8">
    <source>
        <dbReference type="ARBA" id="ARBA00022989"/>
    </source>
</evidence>
<dbReference type="EMBL" id="JACIEW010000008">
    <property type="protein sequence ID" value="MBB4053454.1"/>
    <property type="molecule type" value="Genomic_DNA"/>
</dbReference>
<keyword evidence="7" id="KW-0573">Peptidoglycan synthesis</keyword>
<proteinExistence type="predicted"/>
<evidence type="ECO:0000256" key="11">
    <source>
        <dbReference type="SAM" id="Phobius"/>
    </source>
</evidence>
<keyword evidence="5 11" id="KW-0812">Transmembrane</keyword>
<evidence type="ECO:0000259" key="12">
    <source>
        <dbReference type="Pfam" id="PF00912"/>
    </source>
</evidence>
<dbReference type="EC" id="2.4.1.-" evidence="13"/>
<evidence type="ECO:0000256" key="4">
    <source>
        <dbReference type="ARBA" id="ARBA00022679"/>
    </source>
</evidence>
<name>A0A7W6NCB4_9HYPH</name>
<dbReference type="GO" id="GO:0008360">
    <property type="term" value="P:regulation of cell shape"/>
    <property type="evidence" value="ECO:0007669"/>
    <property type="project" value="UniProtKB-KW"/>
</dbReference>
<evidence type="ECO:0000313" key="13">
    <source>
        <dbReference type="EMBL" id="MBB4053454.1"/>
    </source>
</evidence>
<keyword evidence="2" id="KW-0997">Cell inner membrane</keyword>
<keyword evidence="6" id="KW-0133">Cell shape</keyword>
<dbReference type="InterPro" id="IPR011812">
    <property type="entry name" value="Pep_trsgly"/>
</dbReference>
<protein>
    <submittedName>
        <fullName evidence="13">Monofunctional biosynthetic peptidoglycan transglycosylase</fullName>
        <ecNumber evidence="13">2.4.1.-</ecNumber>
    </submittedName>
</protein>
<evidence type="ECO:0000256" key="9">
    <source>
        <dbReference type="ARBA" id="ARBA00023136"/>
    </source>
</evidence>
<dbReference type="InterPro" id="IPR036950">
    <property type="entry name" value="PBP_transglycosylase"/>
</dbReference>
<dbReference type="Pfam" id="PF00912">
    <property type="entry name" value="Transgly"/>
    <property type="match status" value="1"/>
</dbReference>
<dbReference type="Proteomes" id="UP000547011">
    <property type="component" value="Unassembled WGS sequence"/>
</dbReference>
<evidence type="ECO:0000256" key="2">
    <source>
        <dbReference type="ARBA" id="ARBA00022519"/>
    </source>
</evidence>
<dbReference type="SUPFAM" id="SSF53955">
    <property type="entry name" value="Lysozyme-like"/>
    <property type="match status" value="1"/>
</dbReference>
<comment type="caution">
    <text evidence="13">The sequence shown here is derived from an EMBL/GenBank/DDBJ whole genome shotgun (WGS) entry which is preliminary data.</text>
</comment>
<keyword evidence="4 13" id="KW-0808">Transferase</keyword>
<dbReference type="Gene3D" id="1.10.3810.10">
    <property type="entry name" value="Biosynthetic peptidoglycan transglycosylase-like"/>
    <property type="match status" value="1"/>
</dbReference>
<dbReference type="PANTHER" id="PTHR30400">
    <property type="entry name" value="MONOFUNCTIONAL BIOSYNTHETIC PEPTIDOGLYCAN TRANSGLYCOSYLASE"/>
    <property type="match status" value="1"/>
</dbReference>
<sequence length="248" mass="27727">MASKVLIATHAVMARRKNTLWRFLRIPLGILAVLLAIPLVLTPVYLVAQPVSVPMLSRLLTGQTVTREWRDIEDVSDRLKASIILSEDGQFCRHWGVDVDALRIEVDNYLAGRETRGASTLTMQVARNLFLWNQQSVIRKALEVPLAFYIDLILPKKRIMEIYLNIAEWGPEGEFGAAAGSLRAFGREPQNLDWQTASLLAVTLPNPILRNPARPTAGLLRVARIVENRARQYGERAACVGQNGRLAL</sequence>
<dbReference type="GO" id="GO:0016763">
    <property type="term" value="F:pentosyltransferase activity"/>
    <property type="evidence" value="ECO:0007669"/>
    <property type="project" value="InterPro"/>
</dbReference>
<evidence type="ECO:0000256" key="1">
    <source>
        <dbReference type="ARBA" id="ARBA00022475"/>
    </source>
</evidence>
<feature type="domain" description="Glycosyl transferase family 51" evidence="12">
    <location>
        <begin position="63"/>
        <end position="226"/>
    </location>
</feature>
<keyword evidence="10" id="KW-0961">Cell wall biogenesis/degradation</keyword>
<evidence type="ECO:0000256" key="6">
    <source>
        <dbReference type="ARBA" id="ARBA00022960"/>
    </source>
</evidence>
<dbReference type="PANTHER" id="PTHR30400:SF0">
    <property type="entry name" value="BIOSYNTHETIC PEPTIDOGLYCAN TRANSGLYCOSYLASE"/>
    <property type="match status" value="1"/>
</dbReference>
<keyword evidence="8 11" id="KW-1133">Transmembrane helix</keyword>
<dbReference type="GO" id="GO:0009252">
    <property type="term" value="P:peptidoglycan biosynthetic process"/>
    <property type="evidence" value="ECO:0007669"/>
    <property type="project" value="UniProtKB-KW"/>
</dbReference>
<evidence type="ECO:0000256" key="3">
    <source>
        <dbReference type="ARBA" id="ARBA00022676"/>
    </source>
</evidence>
<evidence type="ECO:0000256" key="10">
    <source>
        <dbReference type="ARBA" id="ARBA00023316"/>
    </source>
</evidence>
<dbReference type="InterPro" id="IPR001264">
    <property type="entry name" value="Glyco_trans_51"/>
</dbReference>
<keyword evidence="3 13" id="KW-0328">Glycosyltransferase</keyword>
<reference evidence="13 14" key="1">
    <citation type="submission" date="2020-08" db="EMBL/GenBank/DDBJ databases">
        <title>Genomic Encyclopedia of Type Strains, Phase IV (KMG-IV): sequencing the most valuable type-strain genomes for metagenomic binning, comparative biology and taxonomic classification.</title>
        <authorList>
            <person name="Goeker M."/>
        </authorList>
    </citation>
    <scope>NUCLEOTIDE SEQUENCE [LARGE SCALE GENOMIC DNA]</scope>
    <source>
        <strain evidence="13 14">DSM 23447</strain>
    </source>
</reference>
<dbReference type="InterPro" id="IPR023346">
    <property type="entry name" value="Lysozyme-like_dom_sf"/>
</dbReference>
<evidence type="ECO:0000313" key="14">
    <source>
        <dbReference type="Proteomes" id="UP000547011"/>
    </source>
</evidence>
<gene>
    <name evidence="13" type="ORF">GGR20_003114</name>
</gene>
<dbReference type="GO" id="GO:0016020">
    <property type="term" value="C:membrane"/>
    <property type="evidence" value="ECO:0007669"/>
    <property type="project" value="InterPro"/>
</dbReference>
<dbReference type="AlphaFoldDB" id="A0A7W6NCB4"/>
<organism evidence="13 14">
    <name type="scientific">Devosia subaequoris</name>
    <dbReference type="NCBI Taxonomy" id="395930"/>
    <lineage>
        <taxon>Bacteria</taxon>
        <taxon>Pseudomonadati</taxon>
        <taxon>Pseudomonadota</taxon>
        <taxon>Alphaproteobacteria</taxon>
        <taxon>Hyphomicrobiales</taxon>
        <taxon>Devosiaceae</taxon>
        <taxon>Devosia</taxon>
    </lineage>
</organism>
<dbReference type="GO" id="GO:0009274">
    <property type="term" value="C:peptidoglycan-based cell wall"/>
    <property type="evidence" value="ECO:0007669"/>
    <property type="project" value="InterPro"/>
</dbReference>
<dbReference type="GO" id="GO:0071555">
    <property type="term" value="P:cell wall organization"/>
    <property type="evidence" value="ECO:0007669"/>
    <property type="project" value="UniProtKB-KW"/>
</dbReference>
<keyword evidence="14" id="KW-1185">Reference proteome</keyword>
<evidence type="ECO:0000256" key="5">
    <source>
        <dbReference type="ARBA" id="ARBA00022692"/>
    </source>
</evidence>
<keyword evidence="1" id="KW-1003">Cell membrane</keyword>
<evidence type="ECO:0000256" key="7">
    <source>
        <dbReference type="ARBA" id="ARBA00022984"/>
    </source>
</evidence>
<accession>A0A7W6NCB4</accession>
<keyword evidence="9 11" id="KW-0472">Membrane</keyword>